<proteinExistence type="predicted"/>
<accession>A0ACC0UIC4</accession>
<sequence>MSCPDCYKGFVLPGEPKGSMVGLDYFTPAPKDATQRTKAICLLTDIFGLPLPNPRIVADHLAEQVGVDVWVPDFFNGKPIFKANDLNQLEPLMPDRAGVKISWLSVGRFIIKGLPHLPRFIANRASVVDSRVQEFINKIKAEKGYDRVGAVGYCFGGAIAARLGSTESLNTIVVAHPAKLTAEQIRAIKVTLH</sequence>
<comment type="caution">
    <text evidence="1">The sequence shown here is derived from an EMBL/GenBank/DDBJ whole genome shotgun (WGS) entry which is preliminary data.</text>
</comment>
<protein>
    <submittedName>
        <fullName evidence="1">Uncharacterized protein</fullName>
    </submittedName>
</protein>
<dbReference type="Proteomes" id="UP001207468">
    <property type="component" value="Unassembled WGS sequence"/>
</dbReference>
<evidence type="ECO:0000313" key="1">
    <source>
        <dbReference type="EMBL" id="KAI9510587.1"/>
    </source>
</evidence>
<gene>
    <name evidence="1" type="ORF">F5148DRAFT_1178369</name>
</gene>
<name>A0ACC0UIC4_9AGAM</name>
<evidence type="ECO:0000313" key="2">
    <source>
        <dbReference type="Proteomes" id="UP001207468"/>
    </source>
</evidence>
<dbReference type="EMBL" id="JAGFNK010000039">
    <property type="protein sequence ID" value="KAI9510587.1"/>
    <property type="molecule type" value="Genomic_DNA"/>
</dbReference>
<reference evidence="1" key="1">
    <citation type="submission" date="2021-03" db="EMBL/GenBank/DDBJ databases">
        <title>Evolutionary priming and transition to the ectomycorrhizal habit in an iconic lineage of mushroom-forming fungi: is preadaptation a requirement?</title>
        <authorList>
            <consortium name="DOE Joint Genome Institute"/>
            <person name="Looney B.P."/>
            <person name="Miyauchi S."/>
            <person name="Morin E."/>
            <person name="Drula E."/>
            <person name="Courty P.E."/>
            <person name="Chicoki N."/>
            <person name="Fauchery L."/>
            <person name="Kohler A."/>
            <person name="Kuo A."/>
            <person name="LaButti K."/>
            <person name="Pangilinan J."/>
            <person name="Lipzen A."/>
            <person name="Riley R."/>
            <person name="Andreopoulos W."/>
            <person name="He G."/>
            <person name="Johnson J."/>
            <person name="Barry K.W."/>
            <person name="Grigoriev I.V."/>
            <person name="Nagy L."/>
            <person name="Hibbett D."/>
            <person name="Henrissat B."/>
            <person name="Matheny P.B."/>
            <person name="Labbe J."/>
            <person name="Martin A.F."/>
        </authorList>
    </citation>
    <scope>NUCLEOTIDE SEQUENCE</scope>
    <source>
        <strain evidence="1">BPL698</strain>
    </source>
</reference>
<organism evidence="1 2">
    <name type="scientific">Russula earlei</name>
    <dbReference type="NCBI Taxonomy" id="71964"/>
    <lineage>
        <taxon>Eukaryota</taxon>
        <taxon>Fungi</taxon>
        <taxon>Dikarya</taxon>
        <taxon>Basidiomycota</taxon>
        <taxon>Agaricomycotina</taxon>
        <taxon>Agaricomycetes</taxon>
        <taxon>Russulales</taxon>
        <taxon>Russulaceae</taxon>
        <taxon>Russula</taxon>
    </lineage>
</organism>
<keyword evidence="2" id="KW-1185">Reference proteome</keyword>